<accession>A0A8J6DM21</accession>
<comment type="caution">
    <text evidence="2">The sequence shown here is derived from an EMBL/GenBank/DDBJ whole genome shotgun (WGS) entry which is preliminary data.</text>
</comment>
<reference evidence="2" key="1">
    <citation type="journal article" date="2021" name="Evol. Appl.">
        <title>The genome of the Pyrenean desman and the effects of bottlenecks and inbreeding on the genomic landscape of an endangered species.</title>
        <authorList>
            <person name="Escoda L."/>
            <person name="Castresana J."/>
        </authorList>
    </citation>
    <scope>NUCLEOTIDE SEQUENCE</scope>
    <source>
        <strain evidence="2">IBE-C5619</strain>
    </source>
</reference>
<name>A0A8J6DM21_GALPY</name>
<dbReference type="PROSITE" id="PS51257">
    <property type="entry name" value="PROKAR_LIPOPROTEIN"/>
    <property type="match status" value="1"/>
</dbReference>
<dbReference type="EMBL" id="JAGFMF010011747">
    <property type="protein sequence ID" value="KAG8514462.1"/>
    <property type="molecule type" value="Genomic_DNA"/>
</dbReference>
<evidence type="ECO:0000256" key="1">
    <source>
        <dbReference type="SAM" id="MobiDB-lite"/>
    </source>
</evidence>
<evidence type="ECO:0000313" key="2">
    <source>
        <dbReference type="EMBL" id="KAG8514462.1"/>
    </source>
</evidence>
<dbReference type="AlphaFoldDB" id="A0A8J6DM21"/>
<dbReference type="Proteomes" id="UP000700334">
    <property type="component" value="Unassembled WGS sequence"/>
</dbReference>
<evidence type="ECO:0000313" key="3">
    <source>
        <dbReference type="Proteomes" id="UP000700334"/>
    </source>
</evidence>
<proteinExistence type="predicted"/>
<sequence length="180" mass="18619">MRLAGAAAAGARPVSARAAAAAGGALGCSGSSALGSSMALPGPPEPPRGAPRKAPSLLEMGALCLDSEIILGFTSHLLRRRAKVRAGRRDPLAAEALSRRWAARLARLGVRRGKEAAGHERLGGPGGKMLPSVRGGLPERDGSPVKGAFKRKSAETRERRERLDFVRVSMCAGEAGRDAP</sequence>
<organism evidence="2 3">
    <name type="scientific">Galemys pyrenaicus</name>
    <name type="common">Iberian desman</name>
    <name type="synonym">Pyrenean desman</name>
    <dbReference type="NCBI Taxonomy" id="202257"/>
    <lineage>
        <taxon>Eukaryota</taxon>
        <taxon>Metazoa</taxon>
        <taxon>Chordata</taxon>
        <taxon>Craniata</taxon>
        <taxon>Vertebrata</taxon>
        <taxon>Euteleostomi</taxon>
        <taxon>Mammalia</taxon>
        <taxon>Eutheria</taxon>
        <taxon>Laurasiatheria</taxon>
        <taxon>Eulipotyphla</taxon>
        <taxon>Talpidae</taxon>
        <taxon>Galemys</taxon>
    </lineage>
</organism>
<feature type="region of interest" description="Disordered" evidence="1">
    <location>
        <begin position="33"/>
        <end position="54"/>
    </location>
</feature>
<feature type="region of interest" description="Disordered" evidence="1">
    <location>
        <begin position="116"/>
        <end position="159"/>
    </location>
</feature>
<gene>
    <name evidence="2" type="ORF">J0S82_003338</name>
</gene>
<keyword evidence="3" id="KW-1185">Reference proteome</keyword>
<protein>
    <submittedName>
        <fullName evidence="2">Uncharacterized protein</fullName>
    </submittedName>
</protein>